<reference evidence="2 3" key="1">
    <citation type="journal article" date="2015" name="Nature">
        <title>rRNA introns, odd ribosomes, and small enigmatic genomes across a large radiation of phyla.</title>
        <authorList>
            <person name="Brown C.T."/>
            <person name="Hug L.A."/>
            <person name="Thomas B.C."/>
            <person name="Sharon I."/>
            <person name="Castelle C.J."/>
            <person name="Singh A."/>
            <person name="Wilkins M.J."/>
            <person name="Williams K.H."/>
            <person name="Banfield J.F."/>
        </authorList>
    </citation>
    <scope>NUCLEOTIDE SEQUENCE [LARGE SCALE GENOMIC DNA]</scope>
</reference>
<dbReference type="AlphaFoldDB" id="A0A0G1SYQ3"/>
<keyword evidence="1" id="KW-0812">Transmembrane</keyword>
<dbReference type="EMBL" id="LCOJ01000031">
    <property type="protein sequence ID" value="KKU74587.1"/>
    <property type="molecule type" value="Genomic_DNA"/>
</dbReference>
<evidence type="ECO:0000313" key="2">
    <source>
        <dbReference type="EMBL" id="KKU74587.1"/>
    </source>
</evidence>
<comment type="caution">
    <text evidence="2">The sequence shown here is derived from an EMBL/GenBank/DDBJ whole genome shotgun (WGS) entry which is preliminary data.</text>
</comment>
<accession>A0A0G1SYQ3</accession>
<name>A0A0G1SYQ3_9BACT</name>
<keyword evidence="1" id="KW-1133">Transmembrane helix</keyword>
<sequence length="252" mass="27379">RAVPASVDLTQYGILPEHRMDALEMANMGLVPILADKAVQKFNFSHKANAFILDTIKKGELVAATPSGEWVYKASCSNRLADPIMPTEPAKIDCPECPSPCPSPCPTPQPFNPNATPANTDTSTSDGCSWPWILFGVCMLFLLLLLLALAGWALSEMMHARRNRTAASQQPTYAPPAPPFHRALGVGTRGRNGEVWYGPFKTVTINDRGVGGYHVNVDGRDVDTFTRPIRLENAGAAGSYVVTDSIDWTRPQ</sequence>
<feature type="non-terminal residue" evidence="2">
    <location>
        <position position="1"/>
    </location>
</feature>
<organism evidence="2 3">
    <name type="scientific">Candidatus Nomurabacteria bacterium GW2011_GWB1_47_6</name>
    <dbReference type="NCBI Taxonomy" id="1618749"/>
    <lineage>
        <taxon>Bacteria</taxon>
        <taxon>Candidatus Nomuraibacteriota</taxon>
    </lineage>
</organism>
<evidence type="ECO:0000256" key="1">
    <source>
        <dbReference type="SAM" id="Phobius"/>
    </source>
</evidence>
<proteinExistence type="predicted"/>
<dbReference type="Proteomes" id="UP000034879">
    <property type="component" value="Unassembled WGS sequence"/>
</dbReference>
<protein>
    <submittedName>
        <fullName evidence="2">Uncharacterized protein</fullName>
    </submittedName>
</protein>
<keyword evidence="1" id="KW-0472">Membrane</keyword>
<feature type="transmembrane region" description="Helical" evidence="1">
    <location>
        <begin position="130"/>
        <end position="154"/>
    </location>
</feature>
<gene>
    <name evidence="2" type="ORF">UY01_C0031G0001</name>
</gene>
<evidence type="ECO:0000313" key="3">
    <source>
        <dbReference type="Proteomes" id="UP000034879"/>
    </source>
</evidence>